<dbReference type="CDD" id="cd05233">
    <property type="entry name" value="SDR_c"/>
    <property type="match status" value="1"/>
</dbReference>
<evidence type="ECO:0008006" key="9">
    <source>
        <dbReference type="Google" id="ProtNLM"/>
    </source>
</evidence>
<feature type="modified residue" description="4-aspartylphosphate" evidence="3">
    <location>
        <position position="331"/>
    </location>
</feature>
<feature type="domain" description="Protein kinase" evidence="5">
    <location>
        <begin position="457"/>
        <end position="801"/>
    </location>
</feature>
<dbReference type="SMART" id="SM00448">
    <property type="entry name" value="REC"/>
    <property type="match status" value="1"/>
</dbReference>
<dbReference type="CDD" id="cd17546">
    <property type="entry name" value="REC_hyHK_CKI1_RcsC-like"/>
    <property type="match status" value="1"/>
</dbReference>
<gene>
    <name evidence="7" type="ORF">SCAR479_07821</name>
</gene>
<keyword evidence="2" id="KW-0560">Oxidoreductase</keyword>
<dbReference type="PRINTS" id="PR00081">
    <property type="entry name" value="GDHRDH"/>
</dbReference>
<dbReference type="InterPro" id="IPR017441">
    <property type="entry name" value="Protein_kinase_ATP_BS"/>
</dbReference>
<organism evidence="7 8">
    <name type="scientific">Seiridium cardinale</name>
    <dbReference type="NCBI Taxonomy" id="138064"/>
    <lineage>
        <taxon>Eukaryota</taxon>
        <taxon>Fungi</taxon>
        <taxon>Dikarya</taxon>
        <taxon>Ascomycota</taxon>
        <taxon>Pezizomycotina</taxon>
        <taxon>Sordariomycetes</taxon>
        <taxon>Xylariomycetidae</taxon>
        <taxon>Amphisphaeriales</taxon>
        <taxon>Sporocadaceae</taxon>
        <taxon>Seiridium</taxon>
    </lineage>
</organism>
<dbReference type="InterPro" id="IPR001789">
    <property type="entry name" value="Sig_transdc_resp-reg_receiver"/>
</dbReference>
<dbReference type="Gene3D" id="3.40.50.720">
    <property type="entry name" value="NAD(P)-binding Rossmann-like Domain"/>
    <property type="match status" value="1"/>
</dbReference>
<dbReference type="InterPro" id="IPR002347">
    <property type="entry name" value="SDR_fam"/>
</dbReference>
<evidence type="ECO:0000256" key="2">
    <source>
        <dbReference type="ARBA" id="ARBA00023002"/>
    </source>
</evidence>
<dbReference type="InterPro" id="IPR011009">
    <property type="entry name" value="Kinase-like_dom_sf"/>
</dbReference>
<dbReference type="SUPFAM" id="SSF56112">
    <property type="entry name" value="Protein kinase-like (PK-like)"/>
    <property type="match status" value="1"/>
</dbReference>
<dbReference type="PANTHER" id="PTHR42760:SF37">
    <property type="entry name" value="CLAVALDEHYDE DEHYDROGENASE"/>
    <property type="match status" value="1"/>
</dbReference>
<reference evidence="7 8" key="1">
    <citation type="submission" date="2024-02" db="EMBL/GenBank/DDBJ databases">
        <title>First draft genome assembly of two strains of Seiridium cardinale.</title>
        <authorList>
            <person name="Emiliani G."/>
            <person name="Scali E."/>
        </authorList>
    </citation>
    <scope>NUCLEOTIDE SEQUENCE [LARGE SCALE GENOMIC DNA]</scope>
    <source>
        <strain evidence="7 8">BM-138-000479</strain>
    </source>
</reference>
<dbReference type="PROSITE" id="PS00107">
    <property type="entry name" value="PROTEIN_KINASE_ATP"/>
    <property type="match status" value="1"/>
</dbReference>
<comment type="caution">
    <text evidence="7">The sequence shown here is derived from an EMBL/GenBank/DDBJ whole genome shotgun (WGS) entry which is preliminary data.</text>
</comment>
<accession>A0ABR2XP37</accession>
<dbReference type="Gene3D" id="1.10.510.10">
    <property type="entry name" value="Transferase(Phosphotransferase) domain 1"/>
    <property type="match status" value="1"/>
</dbReference>
<dbReference type="PROSITE" id="PS50110">
    <property type="entry name" value="RESPONSE_REGULATORY"/>
    <property type="match status" value="1"/>
</dbReference>
<comment type="similarity">
    <text evidence="1">Belongs to the short-chain dehydrogenases/reductases (SDR) family.</text>
</comment>
<evidence type="ECO:0000259" key="5">
    <source>
        <dbReference type="PROSITE" id="PS50011"/>
    </source>
</evidence>
<dbReference type="InterPro" id="IPR011006">
    <property type="entry name" value="CheY-like_superfamily"/>
</dbReference>
<feature type="binding site" evidence="4">
    <location>
        <position position="491"/>
    </location>
    <ligand>
        <name>ATP</name>
        <dbReference type="ChEBI" id="CHEBI:30616"/>
    </ligand>
</feature>
<keyword evidence="4" id="KW-0067">ATP-binding</keyword>
<evidence type="ECO:0000313" key="8">
    <source>
        <dbReference type="Proteomes" id="UP001465668"/>
    </source>
</evidence>
<sequence>MPTPQESLAAVKSFTKTSRADSYEFISPKNADLSGKSVFISGASKGIGRATALSYAAAGCSKIAIAARSDLSSLEQEIKEAAGQRQPPKVVSIKLDVTSEDSVKAAAETIAMEFDGALDVLINNAGYLETWKPVADSDPTDWWKTWDINIKGSYLCSKYFIPLLLKSNLKTNILTSSFGAINTYPGASAYQTTKFAVCRLAEFMNVEYGDKGLVCFAIHPGSVMTELGSNMPEDMHWLLTDKLALSADTIMWLGKEHRPWLGGRSSDAAGDPPVHASAITILVVDDNSVNRKVIWRICQKYGQAAECAENGAEAVEAYTNEPGRFRCILMDLHMPVMGGIEATRHIRAFEENHNVRRTVIIGLRANGMNPEREIPKYIDAGFDALATKPIGFRLFDELLCGPPENNIIVQPADGFRLRDKALYKNARHCGPHRTPSLLLARGAYARCRNYFVPYSTIEFKKVLGFGGFGVAIQFEQFNNFNHEHLRYFVAKIPKDPAGDDLMNGFNNEMHFYMVFRLIGGIEKAQTNEHGNLQDLLFRMADEANVEAVRARVEAVAVNDPDDEAAPSPKKRKVAVEDVAPILKTPDTIPDRVLWRFFLTRSCIAFAWPRRKESEVEELIPTQQSAAAQSVGDHGQAAIDVQDDEVECWHEAPPEAGAPSRICHFDTDPSNVFIGNPEASDVEHALHPIAKLADYNLMEEVKRDTNVFFLRGLGRKTTCTARGWIPPESRSYETRKISTTNDPSRTVETYGHHLYHDDDTPESDPYPDCDPQLRFLIMRCLARDYKGRPDLRELLRIIEGNIREGDARESRAENTENETDEAITKFYDKYFRNASQAVDPFEGFWDQTRKRGP</sequence>
<dbReference type="Pfam" id="PF00072">
    <property type="entry name" value="Response_reg"/>
    <property type="match status" value="1"/>
</dbReference>
<dbReference type="PANTHER" id="PTHR42760">
    <property type="entry name" value="SHORT-CHAIN DEHYDROGENASES/REDUCTASES FAMILY MEMBER"/>
    <property type="match status" value="1"/>
</dbReference>
<dbReference type="InterPro" id="IPR036291">
    <property type="entry name" value="NAD(P)-bd_dom_sf"/>
</dbReference>
<keyword evidence="3" id="KW-0597">Phosphoprotein</keyword>
<dbReference type="Pfam" id="PF00106">
    <property type="entry name" value="adh_short"/>
    <property type="match status" value="1"/>
</dbReference>
<dbReference type="SUPFAM" id="SSF52172">
    <property type="entry name" value="CheY-like"/>
    <property type="match status" value="1"/>
</dbReference>
<keyword evidence="8" id="KW-1185">Reference proteome</keyword>
<dbReference type="SUPFAM" id="SSF51735">
    <property type="entry name" value="NAD(P)-binding Rossmann-fold domains"/>
    <property type="match status" value="1"/>
</dbReference>
<evidence type="ECO:0000256" key="3">
    <source>
        <dbReference type="PROSITE-ProRule" id="PRU00169"/>
    </source>
</evidence>
<proteinExistence type="inferred from homology"/>
<evidence type="ECO:0000256" key="4">
    <source>
        <dbReference type="PROSITE-ProRule" id="PRU10141"/>
    </source>
</evidence>
<protein>
    <recommendedName>
        <fullName evidence="9">Response regulatory domain-containing protein</fullName>
    </recommendedName>
</protein>
<evidence type="ECO:0000256" key="1">
    <source>
        <dbReference type="ARBA" id="ARBA00006484"/>
    </source>
</evidence>
<dbReference type="InterPro" id="IPR000719">
    <property type="entry name" value="Prot_kinase_dom"/>
</dbReference>
<dbReference type="Gene3D" id="3.40.50.2300">
    <property type="match status" value="1"/>
</dbReference>
<dbReference type="PROSITE" id="PS50011">
    <property type="entry name" value="PROTEIN_KINASE_DOM"/>
    <property type="match status" value="1"/>
</dbReference>
<dbReference type="Proteomes" id="UP001465668">
    <property type="component" value="Unassembled WGS sequence"/>
</dbReference>
<dbReference type="EMBL" id="JARVKM010000034">
    <property type="protein sequence ID" value="KAK9775432.1"/>
    <property type="molecule type" value="Genomic_DNA"/>
</dbReference>
<feature type="domain" description="Response regulatory" evidence="6">
    <location>
        <begin position="280"/>
        <end position="403"/>
    </location>
</feature>
<evidence type="ECO:0000313" key="7">
    <source>
        <dbReference type="EMBL" id="KAK9775432.1"/>
    </source>
</evidence>
<evidence type="ECO:0000259" key="6">
    <source>
        <dbReference type="PROSITE" id="PS50110"/>
    </source>
</evidence>
<keyword evidence="4" id="KW-0547">Nucleotide-binding</keyword>
<name>A0ABR2XP37_9PEZI</name>